<gene>
    <name evidence="1" type="ORF">O6H91_09G055300</name>
</gene>
<sequence>MEGKRLQSKVISSSAVNTGDQSPERTRRKGKWATERQAPGDVDAVHERLAETEDGKRRRRLQDPLPLEDATDVANDRFATHLSKRNKPDISANNLPPERVINPEYVPRSGYFFEHDDRSPRRPRQNFKWEINRYIHFPEGSCFGKLKISAFFPVCAQLMIYY</sequence>
<evidence type="ECO:0000313" key="2">
    <source>
        <dbReference type="Proteomes" id="UP001162992"/>
    </source>
</evidence>
<name>A0ACC2CPJ8_DIPCM</name>
<reference evidence="2" key="1">
    <citation type="journal article" date="2024" name="Proc. Natl. Acad. Sci. U.S.A.">
        <title>Extraordinary preservation of gene collinearity over three hundred million years revealed in homosporous lycophytes.</title>
        <authorList>
            <person name="Li C."/>
            <person name="Wickell D."/>
            <person name="Kuo L.Y."/>
            <person name="Chen X."/>
            <person name="Nie B."/>
            <person name="Liao X."/>
            <person name="Peng D."/>
            <person name="Ji J."/>
            <person name="Jenkins J."/>
            <person name="Williams M."/>
            <person name="Shu S."/>
            <person name="Plott C."/>
            <person name="Barry K."/>
            <person name="Rajasekar S."/>
            <person name="Grimwood J."/>
            <person name="Han X."/>
            <person name="Sun S."/>
            <person name="Hou Z."/>
            <person name="He W."/>
            <person name="Dai G."/>
            <person name="Sun C."/>
            <person name="Schmutz J."/>
            <person name="Leebens-Mack J.H."/>
            <person name="Li F.W."/>
            <person name="Wang L."/>
        </authorList>
    </citation>
    <scope>NUCLEOTIDE SEQUENCE [LARGE SCALE GENOMIC DNA]</scope>
    <source>
        <strain evidence="2">cv. PW_Plant_1</strain>
    </source>
</reference>
<protein>
    <submittedName>
        <fullName evidence="1">Uncharacterized protein</fullName>
    </submittedName>
</protein>
<organism evidence="1 2">
    <name type="scientific">Diphasiastrum complanatum</name>
    <name type="common">Issler's clubmoss</name>
    <name type="synonym">Lycopodium complanatum</name>
    <dbReference type="NCBI Taxonomy" id="34168"/>
    <lineage>
        <taxon>Eukaryota</taxon>
        <taxon>Viridiplantae</taxon>
        <taxon>Streptophyta</taxon>
        <taxon>Embryophyta</taxon>
        <taxon>Tracheophyta</taxon>
        <taxon>Lycopodiopsida</taxon>
        <taxon>Lycopodiales</taxon>
        <taxon>Lycopodiaceae</taxon>
        <taxon>Lycopodioideae</taxon>
        <taxon>Diphasiastrum</taxon>
    </lineage>
</organism>
<accession>A0ACC2CPJ8</accession>
<dbReference type="EMBL" id="CM055100">
    <property type="protein sequence ID" value="KAJ7543848.1"/>
    <property type="molecule type" value="Genomic_DNA"/>
</dbReference>
<proteinExistence type="predicted"/>
<keyword evidence="2" id="KW-1185">Reference proteome</keyword>
<comment type="caution">
    <text evidence="1">The sequence shown here is derived from an EMBL/GenBank/DDBJ whole genome shotgun (WGS) entry which is preliminary data.</text>
</comment>
<evidence type="ECO:0000313" key="1">
    <source>
        <dbReference type="EMBL" id="KAJ7543848.1"/>
    </source>
</evidence>
<dbReference type="Proteomes" id="UP001162992">
    <property type="component" value="Chromosome 9"/>
</dbReference>